<comment type="cofactor">
    <cofactor evidence="1">
        <name>Zn(2+)</name>
        <dbReference type="ChEBI" id="CHEBI:29105"/>
    </cofactor>
</comment>
<dbReference type="Pfam" id="PF02163">
    <property type="entry name" value="Peptidase_M50"/>
    <property type="match status" value="1"/>
</dbReference>
<dbReference type="InterPro" id="IPR004387">
    <property type="entry name" value="Pept_M50_Zn"/>
</dbReference>
<keyword evidence="5" id="KW-0378">Hydrolase</keyword>
<evidence type="ECO:0000256" key="1">
    <source>
        <dbReference type="ARBA" id="ARBA00001947"/>
    </source>
</evidence>
<protein>
    <recommendedName>
        <fullName evidence="10">Peptidase M50 domain-containing protein</fullName>
    </recommendedName>
</protein>
<comment type="subcellular location">
    <subcellularLocation>
        <location evidence="2">Membrane</location>
        <topology evidence="2">Multi-pass membrane protein</topology>
    </subcellularLocation>
</comment>
<evidence type="ECO:0000256" key="2">
    <source>
        <dbReference type="ARBA" id="ARBA00004141"/>
    </source>
</evidence>
<gene>
    <name evidence="11" type="ORF">S06H3_65465</name>
</gene>
<keyword evidence="7" id="KW-1133">Transmembrane helix</keyword>
<evidence type="ECO:0000256" key="4">
    <source>
        <dbReference type="ARBA" id="ARBA00022692"/>
    </source>
</evidence>
<evidence type="ECO:0000259" key="10">
    <source>
        <dbReference type="Pfam" id="PF02163"/>
    </source>
</evidence>
<dbReference type="PANTHER" id="PTHR42837">
    <property type="entry name" value="REGULATOR OF SIGMA-E PROTEASE RSEP"/>
    <property type="match status" value="1"/>
</dbReference>
<proteinExistence type="predicted"/>
<keyword evidence="4" id="KW-0812">Transmembrane</keyword>
<dbReference type="EMBL" id="BARV01044095">
    <property type="protein sequence ID" value="GAI69092.1"/>
    <property type="molecule type" value="Genomic_DNA"/>
</dbReference>
<keyword evidence="9" id="KW-0472">Membrane</keyword>
<reference evidence="11" key="1">
    <citation type="journal article" date="2014" name="Front. Microbiol.">
        <title>High frequency of phylogenetically diverse reductive dehalogenase-homologous genes in deep subseafloor sedimentary metagenomes.</title>
        <authorList>
            <person name="Kawai M."/>
            <person name="Futagami T."/>
            <person name="Toyoda A."/>
            <person name="Takaki Y."/>
            <person name="Nishi S."/>
            <person name="Hori S."/>
            <person name="Arai W."/>
            <person name="Tsubouchi T."/>
            <person name="Morono Y."/>
            <person name="Uchiyama I."/>
            <person name="Ito T."/>
            <person name="Fujiyama A."/>
            <person name="Inagaki F."/>
            <person name="Takami H."/>
        </authorList>
    </citation>
    <scope>NUCLEOTIDE SEQUENCE</scope>
    <source>
        <strain evidence="11">Expedition CK06-06</strain>
    </source>
</reference>
<comment type="caution">
    <text evidence="11">The sequence shown here is derived from an EMBL/GenBank/DDBJ whole genome shotgun (WGS) entry which is preliminary data.</text>
</comment>
<evidence type="ECO:0000256" key="5">
    <source>
        <dbReference type="ARBA" id="ARBA00022801"/>
    </source>
</evidence>
<keyword evidence="8" id="KW-0482">Metalloprotease</keyword>
<sequence>MLITIVAFVGVLVVLILVHELGHFVTAKASGVRVEEFGLGFPPRLFSVRRGETRYSL</sequence>
<evidence type="ECO:0000256" key="9">
    <source>
        <dbReference type="ARBA" id="ARBA00023136"/>
    </source>
</evidence>
<dbReference type="GO" id="GO:0016020">
    <property type="term" value="C:membrane"/>
    <property type="evidence" value="ECO:0007669"/>
    <property type="project" value="UniProtKB-SubCell"/>
</dbReference>
<name>X1QKU3_9ZZZZ</name>
<feature type="non-terminal residue" evidence="11">
    <location>
        <position position="57"/>
    </location>
</feature>
<organism evidence="11">
    <name type="scientific">marine sediment metagenome</name>
    <dbReference type="NCBI Taxonomy" id="412755"/>
    <lineage>
        <taxon>unclassified sequences</taxon>
        <taxon>metagenomes</taxon>
        <taxon>ecological metagenomes</taxon>
    </lineage>
</organism>
<dbReference type="GO" id="GO:0004222">
    <property type="term" value="F:metalloendopeptidase activity"/>
    <property type="evidence" value="ECO:0007669"/>
    <property type="project" value="InterPro"/>
</dbReference>
<evidence type="ECO:0000313" key="11">
    <source>
        <dbReference type="EMBL" id="GAI69092.1"/>
    </source>
</evidence>
<feature type="domain" description="Peptidase M50" evidence="10">
    <location>
        <begin position="7"/>
        <end position="57"/>
    </location>
</feature>
<evidence type="ECO:0000256" key="6">
    <source>
        <dbReference type="ARBA" id="ARBA00022833"/>
    </source>
</evidence>
<dbReference type="InterPro" id="IPR008915">
    <property type="entry name" value="Peptidase_M50"/>
</dbReference>
<evidence type="ECO:0000256" key="3">
    <source>
        <dbReference type="ARBA" id="ARBA00022670"/>
    </source>
</evidence>
<dbReference type="AlphaFoldDB" id="X1QKU3"/>
<evidence type="ECO:0000256" key="8">
    <source>
        <dbReference type="ARBA" id="ARBA00023049"/>
    </source>
</evidence>
<accession>X1QKU3</accession>
<dbReference type="GO" id="GO:0006508">
    <property type="term" value="P:proteolysis"/>
    <property type="evidence" value="ECO:0007669"/>
    <property type="project" value="UniProtKB-KW"/>
</dbReference>
<keyword evidence="6" id="KW-0862">Zinc</keyword>
<evidence type="ECO:0000256" key="7">
    <source>
        <dbReference type="ARBA" id="ARBA00022989"/>
    </source>
</evidence>
<dbReference type="PANTHER" id="PTHR42837:SF2">
    <property type="entry name" value="MEMBRANE METALLOPROTEASE ARASP2, CHLOROPLASTIC-RELATED"/>
    <property type="match status" value="1"/>
</dbReference>
<keyword evidence="3" id="KW-0645">Protease</keyword>